<keyword evidence="3" id="KW-1185">Reference proteome</keyword>
<evidence type="ECO:0000313" key="2">
    <source>
        <dbReference type="EMBL" id="MCL6272628.1"/>
    </source>
</evidence>
<dbReference type="Gene3D" id="3.10.450.50">
    <property type="match status" value="1"/>
</dbReference>
<dbReference type="RefSeq" id="WP_249655814.1">
    <property type="nucleotide sequence ID" value="NZ_JAMFMA010000001.1"/>
</dbReference>
<evidence type="ECO:0000313" key="3">
    <source>
        <dbReference type="Proteomes" id="UP001203607"/>
    </source>
</evidence>
<sequence length="167" mass="19223">MRTILVLSFFYALAAFGQSQAEDQAEIDAIIKKMYNSISFDANKPVDYATLDSIYHPDALIGKIDTARVQVFVAKEFREKNKKAFKKNNIKSFKEHEIKGITNIFGGVALRFSSYEFFLETSSGKYHIKGVNTFRLIKVPNQGWRIYSNFFSDNLTYPELPKEYFGN</sequence>
<organism evidence="2 3">
    <name type="scientific">Flagellimonas spongiicola</name>
    <dbReference type="NCBI Taxonomy" id="2942208"/>
    <lineage>
        <taxon>Bacteria</taxon>
        <taxon>Pseudomonadati</taxon>
        <taxon>Bacteroidota</taxon>
        <taxon>Flavobacteriia</taxon>
        <taxon>Flavobacteriales</taxon>
        <taxon>Flavobacteriaceae</taxon>
        <taxon>Flagellimonas</taxon>
    </lineage>
</organism>
<dbReference type="EMBL" id="JAMFMA010000001">
    <property type="protein sequence ID" value="MCL6272628.1"/>
    <property type="molecule type" value="Genomic_DNA"/>
</dbReference>
<keyword evidence="1" id="KW-0732">Signal</keyword>
<name>A0ABT0PMN1_9FLAO</name>
<dbReference type="Proteomes" id="UP001203607">
    <property type="component" value="Unassembled WGS sequence"/>
</dbReference>
<feature type="signal peptide" evidence="1">
    <location>
        <begin position="1"/>
        <end position="21"/>
    </location>
</feature>
<dbReference type="SUPFAM" id="SSF54427">
    <property type="entry name" value="NTF2-like"/>
    <property type="match status" value="1"/>
</dbReference>
<protein>
    <recommendedName>
        <fullName evidence="4">DUF4440 domain-containing protein</fullName>
    </recommendedName>
</protein>
<feature type="chain" id="PRO_5046073890" description="DUF4440 domain-containing protein" evidence="1">
    <location>
        <begin position="22"/>
        <end position="167"/>
    </location>
</feature>
<proteinExistence type="predicted"/>
<gene>
    <name evidence="2" type="ORF">M3P19_01340</name>
</gene>
<reference evidence="2 3" key="1">
    <citation type="submission" date="2022-05" db="EMBL/GenBank/DDBJ databases">
        <authorList>
            <person name="Park J.-S."/>
        </authorList>
    </citation>
    <scope>NUCLEOTIDE SEQUENCE [LARGE SCALE GENOMIC DNA]</scope>
    <source>
        <strain evidence="2 3">2012CJ35-5</strain>
    </source>
</reference>
<accession>A0ABT0PMN1</accession>
<evidence type="ECO:0000256" key="1">
    <source>
        <dbReference type="SAM" id="SignalP"/>
    </source>
</evidence>
<dbReference type="InterPro" id="IPR032710">
    <property type="entry name" value="NTF2-like_dom_sf"/>
</dbReference>
<evidence type="ECO:0008006" key="4">
    <source>
        <dbReference type="Google" id="ProtNLM"/>
    </source>
</evidence>
<comment type="caution">
    <text evidence="2">The sequence shown here is derived from an EMBL/GenBank/DDBJ whole genome shotgun (WGS) entry which is preliminary data.</text>
</comment>